<evidence type="ECO:0008006" key="3">
    <source>
        <dbReference type="Google" id="ProtNLM"/>
    </source>
</evidence>
<dbReference type="PANTHER" id="PTHR46060:SF1">
    <property type="entry name" value="MARINER MOS1 TRANSPOSASE-LIKE PROTEIN"/>
    <property type="match status" value="1"/>
</dbReference>
<comment type="caution">
    <text evidence="1">The sequence shown here is derived from an EMBL/GenBank/DDBJ whole genome shotgun (WGS) entry which is preliminary data.</text>
</comment>
<dbReference type="PANTHER" id="PTHR46060">
    <property type="entry name" value="MARINER MOS1 TRANSPOSASE-LIKE PROTEIN"/>
    <property type="match status" value="1"/>
</dbReference>
<organism evidence="1 2">
    <name type="scientific">Aromia moschata</name>
    <dbReference type="NCBI Taxonomy" id="1265417"/>
    <lineage>
        <taxon>Eukaryota</taxon>
        <taxon>Metazoa</taxon>
        <taxon>Ecdysozoa</taxon>
        <taxon>Arthropoda</taxon>
        <taxon>Hexapoda</taxon>
        <taxon>Insecta</taxon>
        <taxon>Pterygota</taxon>
        <taxon>Neoptera</taxon>
        <taxon>Endopterygota</taxon>
        <taxon>Coleoptera</taxon>
        <taxon>Polyphaga</taxon>
        <taxon>Cucujiformia</taxon>
        <taxon>Chrysomeloidea</taxon>
        <taxon>Cerambycidae</taxon>
        <taxon>Cerambycinae</taxon>
        <taxon>Callichromatini</taxon>
        <taxon>Aromia</taxon>
    </lineage>
</organism>
<sequence length="164" mass="18971">IYAVNSDPRSGRPSSTVTPKNIERVRFVTEEDRRLTVRELESDLEIPETRVSILTENLGMTRVFAKFIPKLLTVEQKKLRFAVAQDNLMMKICFKRSIGTGDAKWVSRYDPETKQQSSQWKPKKACQILKRLCDAVRRKRSKFWASGDWLLHHDNAPAHSSNLV</sequence>
<name>A0AAV8Z8A6_9CUCU</name>
<dbReference type="InterPro" id="IPR036397">
    <property type="entry name" value="RNaseH_sf"/>
</dbReference>
<reference evidence="1" key="1">
    <citation type="journal article" date="2023" name="Insect Mol. Biol.">
        <title>Genome sequencing provides insights into the evolution of gene families encoding plant cell wall-degrading enzymes in longhorned beetles.</title>
        <authorList>
            <person name="Shin N.R."/>
            <person name="Okamura Y."/>
            <person name="Kirsch R."/>
            <person name="Pauchet Y."/>
        </authorList>
    </citation>
    <scope>NUCLEOTIDE SEQUENCE</scope>
    <source>
        <strain evidence="1">AMC_N1</strain>
    </source>
</reference>
<protein>
    <recommendedName>
        <fullName evidence="3">Transposase</fullName>
    </recommendedName>
</protein>
<evidence type="ECO:0000313" key="1">
    <source>
        <dbReference type="EMBL" id="KAJ8960004.1"/>
    </source>
</evidence>
<dbReference type="Proteomes" id="UP001162162">
    <property type="component" value="Unassembled WGS sequence"/>
</dbReference>
<proteinExistence type="predicted"/>
<accession>A0AAV8Z8A6</accession>
<feature type="non-terminal residue" evidence="1">
    <location>
        <position position="1"/>
    </location>
</feature>
<dbReference type="EMBL" id="JAPWTK010000010">
    <property type="protein sequence ID" value="KAJ8960004.1"/>
    <property type="molecule type" value="Genomic_DNA"/>
</dbReference>
<evidence type="ECO:0000313" key="2">
    <source>
        <dbReference type="Proteomes" id="UP001162162"/>
    </source>
</evidence>
<dbReference type="AlphaFoldDB" id="A0AAV8Z8A6"/>
<keyword evidence="2" id="KW-1185">Reference proteome</keyword>
<dbReference type="InterPro" id="IPR052709">
    <property type="entry name" value="Transposase-MT_Hybrid"/>
</dbReference>
<dbReference type="Gene3D" id="3.30.420.10">
    <property type="entry name" value="Ribonuclease H-like superfamily/Ribonuclease H"/>
    <property type="match status" value="1"/>
</dbReference>
<dbReference type="GO" id="GO:0003676">
    <property type="term" value="F:nucleic acid binding"/>
    <property type="evidence" value="ECO:0007669"/>
    <property type="project" value="InterPro"/>
</dbReference>
<gene>
    <name evidence="1" type="ORF">NQ318_009440</name>
</gene>